<reference evidence="1" key="2">
    <citation type="submission" date="2020-09" db="EMBL/GenBank/DDBJ databases">
        <authorList>
            <person name="Sun Q."/>
            <person name="Zhou Y."/>
        </authorList>
    </citation>
    <scope>NUCLEOTIDE SEQUENCE</scope>
    <source>
        <strain evidence="1">CGMCC 4.7308</strain>
    </source>
</reference>
<keyword evidence="2" id="KW-1185">Reference proteome</keyword>
<name>A0A917T872_9ACTN</name>
<dbReference type="SUPFAM" id="SSF55961">
    <property type="entry name" value="Bet v1-like"/>
    <property type="match status" value="1"/>
</dbReference>
<dbReference type="Proteomes" id="UP000655208">
    <property type="component" value="Unassembled WGS sequence"/>
</dbReference>
<gene>
    <name evidence="1" type="ORF">GCM10011594_35670</name>
</gene>
<dbReference type="RefSeq" id="WP_188943902.1">
    <property type="nucleotide sequence ID" value="NZ_BMNA01000010.1"/>
</dbReference>
<sequence>MADSSTQSLTMQAAPAAIMDVIADFPAYPQWTGAVKQVQVTDGGDGARARRVRFGLDAGAIKDTYELEYDWAPDGLGVSWRLVSGVLQKGQQGSYRLRPAAGGGTEVTYSLTVQLAIPLIGPLRRKAERTIMDTALKELRKRVEGSA</sequence>
<protein>
    <submittedName>
        <fullName evidence="1">Cyclase</fullName>
    </submittedName>
</protein>
<comment type="caution">
    <text evidence="1">The sequence shown here is derived from an EMBL/GenBank/DDBJ whole genome shotgun (WGS) entry which is preliminary data.</text>
</comment>
<organism evidence="1 2">
    <name type="scientific">Nakamurella endophytica</name>
    <dbReference type="NCBI Taxonomy" id="1748367"/>
    <lineage>
        <taxon>Bacteria</taxon>
        <taxon>Bacillati</taxon>
        <taxon>Actinomycetota</taxon>
        <taxon>Actinomycetes</taxon>
        <taxon>Nakamurellales</taxon>
        <taxon>Nakamurellaceae</taxon>
        <taxon>Nakamurella</taxon>
    </lineage>
</organism>
<reference evidence="1" key="1">
    <citation type="journal article" date="2014" name="Int. J. Syst. Evol. Microbiol.">
        <title>Complete genome sequence of Corynebacterium casei LMG S-19264T (=DSM 44701T), isolated from a smear-ripened cheese.</title>
        <authorList>
            <consortium name="US DOE Joint Genome Institute (JGI-PGF)"/>
            <person name="Walter F."/>
            <person name="Albersmeier A."/>
            <person name="Kalinowski J."/>
            <person name="Ruckert C."/>
        </authorList>
    </citation>
    <scope>NUCLEOTIDE SEQUENCE</scope>
    <source>
        <strain evidence="1">CGMCC 4.7308</strain>
    </source>
</reference>
<proteinExistence type="predicted"/>
<accession>A0A917T872</accession>
<dbReference type="CDD" id="cd07819">
    <property type="entry name" value="SRPBCC_2"/>
    <property type="match status" value="1"/>
</dbReference>
<dbReference type="Pfam" id="PF10604">
    <property type="entry name" value="Polyketide_cyc2"/>
    <property type="match status" value="1"/>
</dbReference>
<evidence type="ECO:0000313" key="2">
    <source>
        <dbReference type="Proteomes" id="UP000655208"/>
    </source>
</evidence>
<dbReference type="InterPro" id="IPR019587">
    <property type="entry name" value="Polyketide_cyclase/dehydratase"/>
</dbReference>
<dbReference type="Gene3D" id="3.30.530.20">
    <property type="match status" value="1"/>
</dbReference>
<dbReference type="InterPro" id="IPR023393">
    <property type="entry name" value="START-like_dom_sf"/>
</dbReference>
<dbReference type="PANTHER" id="PTHR39683:SF4">
    <property type="entry name" value="COENZYME Q-BINDING PROTEIN COQ10 START DOMAIN-CONTAINING PROTEIN"/>
    <property type="match status" value="1"/>
</dbReference>
<dbReference type="PANTHER" id="PTHR39683">
    <property type="entry name" value="CONSERVED PROTEIN TB16.3"/>
    <property type="match status" value="1"/>
</dbReference>
<evidence type="ECO:0000313" key="1">
    <source>
        <dbReference type="EMBL" id="GGM12629.1"/>
    </source>
</evidence>
<dbReference type="EMBL" id="BMNA01000010">
    <property type="protein sequence ID" value="GGM12629.1"/>
    <property type="molecule type" value="Genomic_DNA"/>
</dbReference>
<dbReference type="AlphaFoldDB" id="A0A917T872"/>